<dbReference type="InterPro" id="IPR011990">
    <property type="entry name" value="TPR-like_helical_dom_sf"/>
</dbReference>
<dbReference type="SUPFAM" id="SSF48452">
    <property type="entry name" value="TPR-like"/>
    <property type="match status" value="1"/>
</dbReference>
<dbReference type="Proteomes" id="UP000462760">
    <property type="component" value="Unassembled WGS sequence"/>
</dbReference>
<dbReference type="EMBL" id="VULR01000005">
    <property type="protein sequence ID" value="MSS43075.1"/>
    <property type="molecule type" value="Genomic_DNA"/>
</dbReference>
<gene>
    <name evidence="2" type="ORF">FYJ27_04920</name>
</gene>
<dbReference type="Gene3D" id="1.10.260.40">
    <property type="entry name" value="lambda repressor-like DNA-binding domains"/>
    <property type="match status" value="1"/>
</dbReference>
<dbReference type="SUPFAM" id="SSF47413">
    <property type="entry name" value="lambda repressor-like DNA-binding domains"/>
    <property type="match status" value="1"/>
</dbReference>
<comment type="caution">
    <text evidence="2">The sequence shown here is derived from an EMBL/GenBank/DDBJ whole genome shotgun (WGS) entry which is preliminary data.</text>
</comment>
<dbReference type="OrthoDB" id="5516148at2"/>
<evidence type="ECO:0000259" key="1">
    <source>
        <dbReference type="PROSITE" id="PS50943"/>
    </source>
</evidence>
<dbReference type="Pfam" id="PF01381">
    <property type="entry name" value="HTH_3"/>
    <property type="match status" value="1"/>
</dbReference>
<dbReference type="GO" id="GO:0003677">
    <property type="term" value="F:DNA binding"/>
    <property type="evidence" value="ECO:0007669"/>
    <property type="project" value="InterPro"/>
</dbReference>
<dbReference type="SMART" id="SM00530">
    <property type="entry name" value="HTH_XRE"/>
    <property type="match status" value="1"/>
</dbReference>
<sequence>MQDQGVNRLEEIEILTPGQRLREIRRKLGLRQEDLAGKNLSKNYISMFENDKRRISIINATYLSQKINEIAKEKGLDFRVASNYFIKSEIDIVKDKCLEWLEQCKKSEVNDNYRVYSNMYGAIFLAKKYELLDILADSYFLKGCYLYNNKLYSCAIIHFSQSLFYYTKSGEIEREGNCYFNMAKVYYKMEYYDLAISYFNLAGATKKIDKEEISYYKALSFYKLKEYRLAKSTLDNILLRDGKTLELENSISKKLTKDEKKTM</sequence>
<organism evidence="2 3">
    <name type="scientific">Anaerosalibacter bizertensis</name>
    <dbReference type="NCBI Taxonomy" id="932217"/>
    <lineage>
        <taxon>Bacteria</taxon>
        <taxon>Bacillati</taxon>
        <taxon>Bacillota</taxon>
        <taxon>Tissierellia</taxon>
        <taxon>Tissierellales</taxon>
        <taxon>Sporanaerobacteraceae</taxon>
        <taxon>Anaerosalibacter</taxon>
    </lineage>
</organism>
<evidence type="ECO:0000313" key="3">
    <source>
        <dbReference type="Proteomes" id="UP000462760"/>
    </source>
</evidence>
<proteinExistence type="predicted"/>
<protein>
    <submittedName>
        <fullName evidence="2">Helix-turn-helix transcriptional regulator</fullName>
    </submittedName>
</protein>
<dbReference type="PROSITE" id="PS50943">
    <property type="entry name" value="HTH_CROC1"/>
    <property type="match status" value="1"/>
</dbReference>
<feature type="domain" description="HTH cro/C1-type" evidence="1">
    <location>
        <begin position="21"/>
        <end position="70"/>
    </location>
</feature>
<dbReference type="InterPro" id="IPR010982">
    <property type="entry name" value="Lambda_DNA-bd_dom_sf"/>
</dbReference>
<dbReference type="InterPro" id="IPR001387">
    <property type="entry name" value="Cro/C1-type_HTH"/>
</dbReference>
<name>A0A844FGK7_9FIRM</name>
<dbReference type="Gene3D" id="1.25.40.10">
    <property type="entry name" value="Tetratricopeptide repeat domain"/>
    <property type="match status" value="1"/>
</dbReference>
<dbReference type="AlphaFoldDB" id="A0A844FGK7"/>
<dbReference type="CDD" id="cd00093">
    <property type="entry name" value="HTH_XRE"/>
    <property type="match status" value="1"/>
</dbReference>
<reference evidence="2 3" key="1">
    <citation type="submission" date="2019-08" db="EMBL/GenBank/DDBJ databases">
        <title>In-depth cultivation of the pig gut microbiome towards novel bacterial diversity and tailored functional studies.</title>
        <authorList>
            <person name="Wylensek D."/>
            <person name="Hitch T.C.A."/>
            <person name="Clavel T."/>
        </authorList>
    </citation>
    <scope>NUCLEOTIDE SEQUENCE [LARGE SCALE GENOMIC DNA]</scope>
    <source>
        <strain evidence="2 3">Med78-601-WT-4W-RMD-3</strain>
    </source>
</reference>
<evidence type="ECO:0000313" key="2">
    <source>
        <dbReference type="EMBL" id="MSS43075.1"/>
    </source>
</evidence>
<accession>A0A844FGK7</accession>